<dbReference type="GO" id="GO:0008460">
    <property type="term" value="F:dTDP-glucose 4,6-dehydratase activity"/>
    <property type="evidence" value="ECO:0007669"/>
    <property type="project" value="UniProtKB-EC"/>
</dbReference>
<dbReference type="Pfam" id="PF01370">
    <property type="entry name" value="Epimerase"/>
    <property type="match status" value="1"/>
</dbReference>
<proteinExistence type="inferred from homology"/>
<sequence length="335" mass="36564">MAGRILVTGAAGFIGRNLVPAITHNGYTVRVYCHSALSYREDIGCEVICGDLRDPLAAKRAVEGCEAVVHLAGKAHAVDERSGNDGEYESINVEGTRYSLDAAAAAGVRRFIFASSVKVFGETTDGCVDESQAPAPQSAYAKSKWAAEQLVREYAGRYRFSGVSLRLPMVYGPTEKGNLFRMIEAIDRGRFPPLPRLSTVRSMLHVDNFTQAVVQLLQSDKPLKDCYIVTDAKPYNVTTIYEQLCAGLGKPVPARRVPLSLLKMGAIGGDIVQGVTRRPFPFTSTSLSKLIEPAWYSSQALANDVGYRPSLSFEDAVPELIAFYRRFTSRPRASA</sequence>
<dbReference type="AlphaFoldDB" id="A0A0K2GFZ6"/>
<dbReference type="InterPro" id="IPR001509">
    <property type="entry name" value="Epimerase_deHydtase"/>
</dbReference>
<protein>
    <submittedName>
        <fullName evidence="3">Putative NAD-dependent epimerase/dehydratase</fullName>
        <ecNumber evidence="3">4.2.1.46</ecNumber>
    </submittedName>
</protein>
<dbReference type="EC" id="4.2.1.46" evidence="3"/>
<dbReference type="SUPFAM" id="SSF51735">
    <property type="entry name" value="NAD(P)-binding Rossmann-fold domains"/>
    <property type="match status" value="1"/>
</dbReference>
<evidence type="ECO:0000259" key="2">
    <source>
        <dbReference type="Pfam" id="PF01370"/>
    </source>
</evidence>
<keyword evidence="3" id="KW-0456">Lyase</keyword>
<dbReference type="Proteomes" id="UP000069205">
    <property type="component" value="Chromosome"/>
</dbReference>
<reference evidence="3 4" key="1">
    <citation type="journal article" date="2015" name="Proc. Natl. Acad. Sci. U.S.A.">
        <title>Expanded metabolic versatility of ubiquitous nitrite-oxidizing bacteria from the genus Nitrospira.</title>
        <authorList>
            <person name="Koch H."/>
            <person name="Lucker S."/>
            <person name="Albertsen M."/>
            <person name="Kitzinger K."/>
            <person name="Herbold C."/>
            <person name="Spieck E."/>
            <person name="Nielsen P.H."/>
            <person name="Wagner M."/>
            <person name="Daims H."/>
        </authorList>
    </citation>
    <scope>NUCLEOTIDE SEQUENCE [LARGE SCALE GENOMIC DNA]</scope>
    <source>
        <strain evidence="3 4">NSP M-1</strain>
    </source>
</reference>
<dbReference type="PATRIC" id="fig|42253.5.peg.3440"/>
<comment type="similarity">
    <text evidence="1">Belongs to the NAD(P)-dependent epimerase/dehydratase family.</text>
</comment>
<gene>
    <name evidence="3" type="ORF">NITMOv2_3486</name>
</gene>
<evidence type="ECO:0000256" key="1">
    <source>
        <dbReference type="ARBA" id="ARBA00007637"/>
    </source>
</evidence>
<evidence type="ECO:0000313" key="3">
    <source>
        <dbReference type="EMBL" id="ALA59878.1"/>
    </source>
</evidence>
<dbReference type="InterPro" id="IPR036291">
    <property type="entry name" value="NAD(P)-bd_dom_sf"/>
</dbReference>
<dbReference type="EMBL" id="CP011801">
    <property type="protein sequence ID" value="ALA59878.1"/>
    <property type="molecule type" value="Genomic_DNA"/>
</dbReference>
<dbReference type="KEGG" id="nmv:NITMOv2_3486"/>
<organism evidence="3 4">
    <name type="scientific">Nitrospira moscoviensis</name>
    <dbReference type="NCBI Taxonomy" id="42253"/>
    <lineage>
        <taxon>Bacteria</taxon>
        <taxon>Pseudomonadati</taxon>
        <taxon>Nitrospirota</taxon>
        <taxon>Nitrospiria</taxon>
        <taxon>Nitrospirales</taxon>
        <taxon>Nitrospiraceae</taxon>
        <taxon>Nitrospira</taxon>
    </lineage>
</organism>
<dbReference type="PANTHER" id="PTHR43000">
    <property type="entry name" value="DTDP-D-GLUCOSE 4,6-DEHYDRATASE-RELATED"/>
    <property type="match status" value="1"/>
</dbReference>
<name>A0A0K2GFZ6_NITMO</name>
<keyword evidence="4" id="KW-1185">Reference proteome</keyword>
<dbReference type="STRING" id="42253.NITMOv2_3486"/>
<evidence type="ECO:0000313" key="4">
    <source>
        <dbReference type="Proteomes" id="UP000069205"/>
    </source>
</evidence>
<dbReference type="RefSeq" id="WP_053380821.1">
    <property type="nucleotide sequence ID" value="NZ_CP011801.1"/>
</dbReference>
<feature type="domain" description="NAD-dependent epimerase/dehydratase" evidence="2">
    <location>
        <begin position="5"/>
        <end position="219"/>
    </location>
</feature>
<accession>A0A0K2GFZ6</accession>
<dbReference type="Gene3D" id="3.40.50.720">
    <property type="entry name" value="NAD(P)-binding Rossmann-like Domain"/>
    <property type="match status" value="1"/>
</dbReference>